<gene>
    <name evidence="1" type="ORF">TNCV_1090241</name>
</gene>
<dbReference type="EMBL" id="BMAU01021343">
    <property type="protein sequence ID" value="GFY17250.1"/>
    <property type="molecule type" value="Genomic_DNA"/>
</dbReference>
<accession>A0A8X6STQ3</accession>
<evidence type="ECO:0000313" key="1">
    <source>
        <dbReference type="EMBL" id="GFY17250.1"/>
    </source>
</evidence>
<protein>
    <submittedName>
        <fullName evidence="1">Uncharacterized protein</fullName>
    </submittedName>
</protein>
<reference evidence="1" key="1">
    <citation type="submission" date="2020-08" db="EMBL/GenBank/DDBJ databases">
        <title>Multicomponent nature underlies the extraordinary mechanical properties of spider dragline silk.</title>
        <authorList>
            <person name="Kono N."/>
            <person name="Nakamura H."/>
            <person name="Mori M."/>
            <person name="Yoshida Y."/>
            <person name="Ohtoshi R."/>
            <person name="Malay A.D."/>
            <person name="Moran D.A.P."/>
            <person name="Tomita M."/>
            <person name="Numata K."/>
            <person name="Arakawa K."/>
        </authorList>
    </citation>
    <scope>NUCLEOTIDE SEQUENCE</scope>
</reference>
<comment type="caution">
    <text evidence="1">The sequence shown here is derived from an EMBL/GenBank/DDBJ whole genome shotgun (WGS) entry which is preliminary data.</text>
</comment>
<sequence length="149" mass="17446">MHVVEKPRWCGVAVERSSGGNVTSPPWFKRSVAKSPRVAEQCDELLPYGQTLNSDIYCQQLDRLKLAIDQKGPEFANRRGVVFHQDNLLQLEKTTPSTTPHRDHHRGGTLAYLEAEKLRYVRAKFHHVRLNEKRMLYMMKEKPFHFDFR</sequence>
<proteinExistence type="predicted"/>
<dbReference type="InterPro" id="IPR036397">
    <property type="entry name" value="RNaseH_sf"/>
</dbReference>
<evidence type="ECO:0000313" key="2">
    <source>
        <dbReference type="Proteomes" id="UP000887159"/>
    </source>
</evidence>
<dbReference type="GO" id="GO:0003676">
    <property type="term" value="F:nucleic acid binding"/>
    <property type="evidence" value="ECO:0007669"/>
    <property type="project" value="InterPro"/>
</dbReference>
<name>A0A8X6STQ3_TRICX</name>
<keyword evidence="2" id="KW-1185">Reference proteome</keyword>
<dbReference type="AlphaFoldDB" id="A0A8X6STQ3"/>
<organism evidence="1 2">
    <name type="scientific">Trichonephila clavipes</name>
    <name type="common">Golden silk orbweaver</name>
    <name type="synonym">Nephila clavipes</name>
    <dbReference type="NCBI Taxonomy" id="2585209"/>
    <lineage>
        <taxon>Eukaryota</taxon>
        <taxon>Metazoa</taxon>
        <taxon>Ecdysozoa</taxon>
        <taxon>Arthropoda</taxon>
        <taxon>Chelicerata</taxon>
        <taxon>Arachnida</taxon>
        <taxon>Araneae</taxon>
        <taxon>Araneomorphae</taxon>
        <taxon>Entelegynae</taxon>
        <taxon>Araneoidea</taxon>
        <taxon>Nephilidae</taxon>
        <taxon>Trichonephila</taxon>
    </lineage>
</organism>
<dbReference type="Proteomes" id="UP000887159">
    <property type="component" value="Unassembled WGS sequence"/>
</dbReference>
<dbReference type="Gene3D" id="3.30.420.10">
    <property type="entry name" value="Ribonuclease H-like superfamily/Ribonuclease H"/>
    <property type="match status" value="1"/>
</dbReference>